<evidence type="ECO:0000256" key="1">
    <source>
        <dbReference type="ARBA" id="ARBA00038087"/>
    </source>
</evidence>
<accession>A0A212J4R7</accession>
<organism evidence="4">
    <name type="scientific">uncultured Eubacteriales bacterium</name>
    <dbReference type="NCBI Taxonomy" id="172733"/>
    <lineage>
        <taxon>Bacteria</taxon>
        <taxon>Bacillati</taxon>
        <taxon>Bacillota</taxon>
        <taxon>Clostridia</taxon>
        <taxon>Eubacteriales</taxon>
        <taxon>environmental samples</taxon>
    </lineage>
</organism>
<feature type="domain" description="Baseplate J-like central" evidence="2">
    <location>
        <begin position="183"/>
        <end position="261"/>
    </location>
</feature>
<comment type="similarity">
    <text evidence="1">Belongs to the Mu gp47/PBSX XkdT family.</text>
</comment>
<dbReference type="Pfam" id="PF26079">
    <property type="entry name" value="Baseplate_J_C"/>
    <property type="match status" value="1"/>
</dbReference>
<proteinExistence type="inferred from homology"/>
<dbReference type="Pfam" id="PF26078">
    <property type="entry name" value="Baseplate_J_M"/>
    <property type="match status" value="1"/>
</dbReference>
<dbReference type="InterPro" id="IPR052399">
    <property type="entry name" value="Phage_Baseplate_Assmbl_Protein"/>
</dbReference>
<sequence length="360" mass="37595">MYEDQTYEAIMERCLSRVPDTMDKREGSIIYDALGPACAEVAGLYVELSNILDRAFPDTAIGTDLDRKAAERSVVRQPATGAIRKATFTGTSGAAIDVPVGTRFSGGGINYTATEKMETGAWKMTAETVGSVGNTYFGLLFPIDYVEGLAGAQLGDVLIPGDDQEDDESLRKRYFNSFWAQAFAGNPAAYREFVGALDGVGGVKVARAPSGGGTVGVTIVASDWAVPSTALIDMVQAAVDPVGNQGAGAGLAPIDHVVTVAGVVSRSVGIAFTLTLEDGVTWAGVKPTAEAAIQDYFDELTRSWADSVTLTVRISQIETRILSIPGVLDVEGTILNGAATNLQLMGTEIPVLGSVANGTA</sequence>
<evidence type="ECO:0000259" key="2">
    <source>
        <dbReference type="Pfam" id="PF26078"/>
    </source>
</evidence>
<dbReference type="InterPro" id="IPR058531">
    <property type="entry name" value="Baseplate_J_M"/>
</dbReference>
<gene>
    <name evidence="4" type="ORF">KL86CLO1_10513</name>
</gene>
<protein>
    <submittedName>
        <fullName evidence="4">Uncharacterized protein</fullName>
    </submittedName>
</protein>
<evidence type="ECO:0000259" key="3">
    <source>
        <dbReference type="Pfam" id="PF26079"/>
    </source>
</evidence>
<evidence type="ECO:0000313" key="4">
    <source>
        <dbReference type="EMBL" id="SBV94433.1"/>
    </source>
</evidence>
<dbReference type="EMBL" id="FLUN01000001">
    <property type="protein sequence ID" value="SBV94433.1"/>
    <property type="molecule type" value="Genomic_DNA"/>
</dbReference>
<name>A0A212J4R7_9FIRM</name>
<dbReference type="PANTHER" id="PTHR37829:SF3">
    <property type="entry name" value="PROTEIN JAYE-RELATED"/>
    <property type="match status" value="1"/>
</dbReference>
<reference evidence="4" key="1">
    <citation type="submission" date="2016-04" db="EMBL/GenBank/DDBJ databases">
        <authorList>
            <person name="Evans L.H."/>
            <person name="Alamgir A."/>
            <person name="Owens N."/>
            <person name="Weber N.D."/>
            <person name="Virtaneva K."/>
            <person name="Barbian K."/>
            <person name="Babar A."/>
            <person name="Rosenke K."/>
        </authorList>
    </citation>
    <scope>NUCLEOTIDE SEQUENCE</scope>
    <source>
        <strain evidence="4">86</strain>
    </source>
</reference>
<dbReference type="PANTHER" id="PTHR37829">
    <property type="entry name" value="PHAGE-LIKE ELEMENT PBSX PROTEIN XKDT"/>
    <property type="match status" value="1"/>
</dbReference>
<dbReference type="AlphaFoldDB" id="A0A212J4R7"/>
<feature type="domain" description="Baseplate J-like C-terminal" evidence="3">
    <location>
        <begin position="270"/>
        <end position="356"/>
    </location>
</feature>
<dbReference type="InterPro" id="IPR058530">
    <property type="entry name" value="Baseplate_J-like_C"/>
</dbReference>